<name>A0A5E4R3N0_9NEOP</name>
<gene>
    <name evidence="1" type="ORF">LSINAPIS_LOCUS13746</name>
</gene>
<protein>
    <submittedName>
        <fullName evidence="1">Uncharacterized protein</fullName>
    </submittedName>
</protein>
<proteinExistence type="predicted"/>
<reference evidence="1 2" key="1">
    <citation type="submission" date="2017-07" db="EMBL/GenBank/DDBJ databases">
        <authorList>
            <person name="Talla V."/>
            <person name="Backstrom N."/>
        </authorList>
    </citation>
    <scope>NUCLEOTIDE SEQUENCE [LARGE SCALE GENOMIC DNA]</scope>
</reference>
<evidence type="ECO:0000313" key="2">
    <source>
        <dbReference type="Proteomes" id="UP000324832"/>
    </source>
</evidence>
<accession>A0A5E4R3N0</accession>
<keyword evidence="2" id="KW-1185">Reference proteome</keyword>
<dbReference type="Proteomes" id="UP000324832">
    <property type="component" value="Unassembled WGS sequence"/>
</dbReference>
<sequence>MEENRVCNLEDTVCEKNVNKVRTRSLKRKREESSESEDDVIPENLLEVEKNVQASAVKNNLDDVSVKRILKKVVTNDHVLALVKLREEEELTKQDERL</sequence>
<dbReference type="AlphaFoldDB" id="A0A5E4R3N0"/>
<organism evidence="1 2">
    <name type="scientific">Leptidea sinapis</name>
    <dbReference type="NCBI Taxonomy" id="189913"/>
    <lineage>
        <taxon>Eukaryota</taxon>
        <taxon>Metazoa</taxon>
        <taxon>Ecdysozoa</taxon>
        <taxon>Arthropoda</taxon>
        <taxon>Hexapoda</taxon>
        <taxon>Insecta</taxon>
        <taxon>Pterygota</taxon>
        <taxon>Neoptera</taxon>
        <taxon>Endopterygota</taxon>
        <taxon>Lepidoptera</taxon>
        <taxon>Glossata</taxon>
        <taxon>Ditrysia</taxon>
        <taxon>Papilionoidea</taxon>
        <taxon>Pieridae</taxon>
        <taxon>Dismorphiinae</taxon>
        <taxon>Leptidea</taxon>
    </lineage>
</organism>
<dbReference type="EMBL" id="FZQP02006807">
    <property type="protein sequence ID" value="VVD03844.1"/>
    <property type="molecule type" value="Genomic_DNA"/>
</dbReference>
<evidence type="ECO:0000313" key="1">
    <source>
        <dbReference type="EMBL" id="VVD03844.1"/>
    </source>
</evidence>